<protein>
    <submittedName>
        <fullName evidence="1">Uncharacterized protein</fullName>
    </submittedName>
</protein>
<sequence>MGLGKSFPQLLFLALLLLTLLVSNDLVVFLIFREIHTKFSLVKGCFLKLQSLLHQGFCDGASLLLLYLDLVSQAIATI</sequence>
<evidence type="ECO:0000313" key="2">
    <source>
        <dbReference type="Proteomes" id="UP000176944"/>
    </source>
</evidence>
<dbReference type="AlphaFoldDB" id="A0A1D9G9R5"/>
<gene>
    <name evidence="1" type="ORF">BJP36_34635</name>
</gene>
<organism evidence="1 2">
    <name type="scientific">Moorena producens (strain JHB)</name>
    <dbReference type="NCBI Taxonomy" id="1454205"/>
    <lineage>
        <taxon>Bacteria</taxon>
        <taxon>Bacillati</taxon>
        <taxon>Cyanobacteriota</taxon>
        <taxon>Cyanophyceae</taxon>
        <taxon>Coleofasciculales</taxon>
        <taxon>Coleofasciculaceae</taxon>
        <taxon>Moorena</taxon>
    </lineage>
</organism>
<dbReference type="Proteomes" id="UP000176944">
    <property type="component" value="Chromosome"/>
</dbReference>
<accession>A0A1D9G9R5</accession>
<proteinExistence type="predicted"/>
<reference evidence="2" key="1">
    <citation type="submission" date="2016-10" db="EMBL/GenBank/DDBJ databases">
        <title>Comparative genomics uncovers the prolific and rare metabolic potential of the cyanobacterial genus Moorea.</title>
        <authorList>
            <person name="Leao T."/>
            <person name="Castelao G."/>
            <person name="Korobeynikov A."/>
            <person name="Monroe E.A."/>
            <person name="Podell S."/>
            <person name="Glukhov E."/>
            <person name="Allen E."/>
            <person name="Gerwick W.H."/>
            <person name="Gerwick L."/>
        </authorList>
    </citation>
    <scope>NUCLEOTIDE SEQUENCE [LARGE SCALE GENOMIC DNA]</scope>
    <source>
        <strain evidence="2">JHB</strain>
    </source>
</reference>
<dbReference type="EMBL" id="CP017708">
    <property type="protein sequence ID" value="AOY84301.1"/>
    <property type="molecule type" value="Genomic_DNA"/>
</dbReference>
<name>A0A1D9G9R5_MOOP1</name>
<evidence type="ECO:0000313" key="1">
    <source>
        <dbReference type="EMBL" id="AOY84301.1"/>
    </source>
</evidence>